<dbReference type="AlphaFoldDB" id="A0A2H1VJY8"/>
<proteinExistence type="predicted"/>
<gene>
    <name evidence="2" type="ORF">SFRICE_021591</name>
</gene>
<accession>A0A2H1VJY8</accession>
<reference evidence="2" key="1">
    <citation type="submission" date="2016-07" db="EMBL/GenBank/DDBJ databases">
        <authorList>
            <person name="Bretaudeau A."/>
        </authorList>
    </citation>
    <scope>NUCLEOTIDE SEQUENCE</scope>
    <source>
        <strain evidence="2">Rice</strain>
        <tissue evidence="2">Whole body</tissue>
    </source>
</reference>
<evidence type="ECO:0000256" key="1">
    <source>
        <dbReference type="SAM" id="MobiDB-lite"/>
    </source>
</evidence>
<organism evidence="2">
    <name type="scientific">Spodoptera frugiperda</name>
    <name type="common">Fall armyworm</name>
    <dbReference type="NCBI Taxonomy" id="7108"/>
    <lineage>
        <taxon>Eukaryota</taxon>
        <taxon>Metazoa</taxon>
        <taxon>Ecdysozoa</taxon>
        <taxon>Arthropoda</taxon>
        <taxon>Hexapoda</taxon>
        <taxon>Insecta</taxon>
        <taxon>Pterygota</taxon>
        <taxon>Neoptera</taxon>
        <taxon>Endopterygota</taxon>
        <taxon>Lepidoptera</taxon>
        <taxon>Glossata</taxon>
        <taxon>Ditrysia</taxon>
        <taxon>Noctuoidea</taxon>
        <taxon>Noctuidae</taxon>
        <taxon>Amphipyrinae</taxon>
        <taxon>Spodoptera</taxon>
    </lineage>
</organism>
<sequence length="109" mass="13016">MDFEYSIYDYMEMVRMLNRCHNNVNEACLRFFIQFSDVPPPSPQVMMAARQWLINYGPPDIEQMYQELDYRNSIMRMKRPALPQGTPNKRRRDSAQRNNQNGGEDMETD</sequence>
<evidence type="ECO:0000313" key="2">
    <source>
        <dbReference type="EMBL" id="SOQ41145.1"/>
    </source>
</evidence>
<dbReference type="EMBL" id="ODYU01002972">
    <property type="protein sequence ID" value="SOQ41145.1"/>
    <property type="molecule type" value="Genomic_DNA"/>
</dbReference>
<protein>
    <submittedName>
        <fullName evidence="2">SFRICE_021591</fullName>
    </submittedName>
</protein>
<feature type="region of interest" description="Disordered" evidence="1">
    <location>
        <begin position="76"/>
        <end position="109"/>
    </location>
</feature>
<name>A0A2H1VJY8_SPOFR</name>